<dbReference type="Proteomes" id="UP000238164">
    <property type="component" value="Chromosome 1"/>
</dbReference>
<dbReference type="OrthoDB" id="3210980at2"/>
<dbReference type="InterPro" id="IPR021555">
    <property type="entry name" value="DUF3000"/>
</dbReference>
<name>A0A2N9JFM8_9ACTN</name>
<gene>
    <name evidence="1" type="ORF">MPLG2_1527</name>
</gene>
<dbReference type="RefSeq" id="WP_105185505.1">
    <property type="nucleotide sequence ID" value="NZ_BAAAGO010000007.1"/>
</dbReference>
<protein>
    <recommendedName>
        <fullName evidence="3">Enoyl-CoA hydratase</fullName>
    </recommendedName>
</protein>
<reference evidence="1 2" key="1">
    <citation type="submission" date="2018-02" db="EMBL/GenBank/DDBJ databases">
        <authorList>
            <person name="Cohen D.B."/>
            <person name="Kent A.D."/>
        </authorList>
    </citation>
    <scope>NUCLEOTIDE SEQUENCE [LARGE SCALE GENOMIC DNA]</scope>
    <source>
        <strain evidence="1">1</strain>
    </source>
</reference>
<evidence type="ECO:0000313" key="1">
    <source>
        <dbReference type="EMBL" id="SPD86563.1"/>
    </source>
</evidence>
<proteinExistence type="predicted"/>
<dbReference type="KEGG" id="mgg:MPLG2_1527"/>
<dbReference type="AlphaFoldDB" id="A0A2N9JFM8"/>
<sequence length="189" mass="20381">MAESPRLFDEAVAALQAMHWRPELVIEEIPAPQRIAPHAVAVAAEVVSGGDDLGNGRLVLLHDPAGNPSWDGDFRCVTYARADVDAEMVADPLLTEVGWSWLTDALERYDAAYTAPSGTVTAVSSRAFGAMSADPSRAEVEIRASWTPVITSSDDVTRHLMSWSELLCTTAGLPPLPEGVVVMSARRRR</sequence>
<evidence type="ECO:0008006" key="3">
    <source>
        <dbReference type="Google" id="ProtNLM"/>
    </source>
</evidence>
<keyword evidence="2" id="KW-1185">Reference proteome</keyword>
<dbReference type="Pfam" id="PF11452">
    <property type="entry name" value="DUF3000"/>
    <property type="match status" value="1"/>
</dbReference>
<evidence type="ECO:0000313" key="2">
    <source>
        <dbReference type="Proteomes" id="UP000238164"/>
    </source>
</evidence>
<accession>A0A2N9JFM8</accession>
<organism evidence="1 2">
    <name type="scientific">Micropruina glycogenica</name>
    <dbReference type="NCBI Taxonomy" id="75385"/>
    <lineage>
        <taxon>Bacteria</taxon>
        <taxon>Bacillati</taxon>
        <taxon>Actinomycetota</taxon>
        <taxon>Actinomycetes</taxon>
        <taxon>Propionibacteriales</taxon>
        <taxon>Nocardioidaceae</taxon>
        <taxon>Micropruina</taxon>
    </lineage>
</organism>
<dbReference type="EMBL" id="LT985188">
    <property type="protein sequence ID" value="SPD86563.1"/>
    <property type="molecule type" value="Genomic_DNA"/>
</dbReference>